<gene>
    <name evidence="1" type="ORF">IHE45_11G034400</name>
</gene>
<evidence type="ECO:0000313" key="1">
    <source>
        <dbReference type="EMBL" id="KAH7668783.1"/>
    </source>
</evidence>
<sequence>MHILSLVNREDKFWINIFHNKYLHWNPSTQGSHSNTSNFFKAICKVSNVLKSHLHLSVCNPTITNFWDDPWFLDLPFRFKPTFINMELTENLSINQIAPYGNINFDACLVAFGNNLDRDTLNCISFDLSSKNEWIWWPHSSKPTLVAAVYDHLNSVNNPQTWKSWRHLWKLKVPPRVKTFLYRLNIGPATMCNFCGLFPETADHILWNYRNTFDYWHTVLNGLGLNPSLLNQLDTGNWLTNNIECWASCDFAKSVITTTTWHIWTARCMLIFQHINPIFSKIPMLAWTSTSDFFAANNINNRENPIHSLSNHMNIYISTDASWDPISRHGGFGYLIYTKS</sequence>
<comment type="caution">
    <text evidence="1">The sequence shown here is derived from an EMBL/GenBank/DDBJ whole genome shotgun (WGS) entry which is preliminary data.</text>
</comment>
<dbReference type="Proteomes" id="UP000827976">
    <property type="component" value="Chromosome 11"/>
</dbReference>
<proteinExistence type="predicted"/>
<protein>
    <submittedName>
        <fullName evidence="1">Uncharacterized protein</fullName>
    </submittedName>
</protein>
<evidence type="ECO:0000313" key="2">
    <source>
        <dbReference type="Proteomes" id="UP000827976"/>
    </source>
</evidence>
<dbReference type="EMBL" id="CM037021">
    <property type="protein sequence ID" value="KAH7668783.1"/>
    <property type="molecule type" value="Genomic_DNA"/>
</dbReference>
<keyword evidence="2" id="KW-1185">Reference proteome</keyword>
<reference evidence="2" key="1">
    <citation type="journal article" date="2022" name="Nat. Commun.">
        <title>Chromosome evolution and the genetic basis of agronomically important traits in greater yam.</title>
        <authorList>
            <person name="Bredeson J.V."/>
            <person name="Lyons J.B."/>
            <person name="Oniyinde I.O."/>
            <person name="Okereke N.R."/>
            <person name="Kolade O."/>
            <person name="Nnabue I."/>
            <person name="Nwadili C.O."/>
            <person name="Hribova E."/>
            <person name="Parker M."/>
            <person name="Nwogha J."/>
            <person name="Shu S."/>
            <person name="Carlson J."/>
            <person name="Kariba R."/>
            <person name="Muthemba S."/>
            <person name="Knop K."/>
            <person name="Barton G.J."/>
            <person name="Sherwood A.V."/>
            <person name="Lopez-Montes A."/>
            <person name="Asiedu R."/>
            <person name="Jamnadass R."/>
            <person name="Muchugi A."/>
            <person name="Goodstein D."/>
            <person name="Egesi C.N."/>
            <person name="Featherston J."/>
            <person name="Asfaw A."/>
            <person name="Simpson G.G."/>
            <person name="Dolezel J."/>
            <person name="Hendre P.S."/>
            <person name="Van Deynze A."/>
            <person name="Kumar P.L."/>
            <person name="Obidiegwu J.E."/>
            <person name="Bhattacharjee R."/>
            <person name="Rokhsar D.S."/>
        </authorList>
    </citation>
    <scope>NUCLEOTIDE SEQUENCE [LARGE SCALE GENOMIC DNA]</scope>
    <source>
        <strain evidence="2">cv. TDa95/00328</strain>
    </source>
</reference>
<name>A0ACB7V5S8_DIOAL</name>
<accession>A0ACB7V5S8</accession>
<organism evidence="1 2">
    <name type="scientific">Dioscorea alata</name>
    <name type="common">Purple yam</name>
    <dbReference type="NCBI Taxonomy" id="55571"/>
    <lineage>
        <taxon>Eukaryota</taxon>
        <taxon>Viridiplantae</taxon>
        <taxon>Streptophyta</taxon>
        <taxon>Embryophyta</taxon>
        <taxon>Tracheophyta</taxon>
        <taxon>Spermatophyta</taxon>
        <taxon>Magnoliopsida</taxon>
        <taxon>Liliopsida</taxon>
        <taxon>Dioscoreales</taxon>
        <taxon>Dioscoreaceae</taxon>
        <taxon>Dioscorea</taxon>
    </lineage>
</organism>